<dbReference type="OMA" id="HPPCILQ"/>
<dbReference type="Ensembl" id="ENSSGRT00000002019.1">
    <property type="protein sequence ID" value="ENSSGRP00000001865.1"/>
    <property type="gene ID" value="ENSSGRG00000001075.1"/>
</dbReference>
<keyword evidence="4 9" id="KW-0863">Zinc-finger</keyword>
<keyword evidence="6" id="KW-0539">Nucleus</keyword>
<dbReference type="FunFam" id="3.30.160.60:FF:000114">
    <property type="entry name" value="Zinc finger and BTB domain-containing protein 18"/>
    <property type="match status" value="1"/>
</dbReference>
<dbReference type="Gene3D" id="3.30.160.60">
    <property type="entry name" value="Classic Zinc Finger"/>
    <property type="match status" value="3"/>
</dbReference>
<dbReference type="GO" id="GO:0005634">
    <property type="term" value="C:nucleus"/>
    <property type="evidence" value="ECO:0007669"/>
    <property type="project" value="UniProtKB-SubCell"/>
</dbReference>
<organism evidence="12 13">
    <name type="scientific">Sinocyclocheilus grahami</name>
    <name type="common">Dianchi golden-line fish</name>
    <name type="synonym">Barbus grahami</name>
    <dbReference type="NCBI Taxonomy" id="75366"/>
    <lineage>
        <taxon>Eukaryota</taxon>
        <taxon>Metazoa</taxon>
        <taxon>Chordata</taxon>
        <taxon>Craniata</taxon>
        <taxon>Vertebrata</taxon>
        <taxon>Euteleostomi</taxon>
        <taxon>Actinopterygii</taxon>
        <taxon>Neopterygii</taxon>
        <taxon>Teleostei</taxon>
        <taxon>Ostariophysi</taxon>
        <taxon>Cypriniformes</taxon>
        <taxon>Cyprinidae</taxon>
        <taxon>Cyprininae</taxon>
        <taxon>Sinocyclocheilus</taxon>
    </lineage>
</organism>
<evidence type="ECO:0000256" key="2">
    <source>
        <dbReference type="ARBA" id="ARBA00022723"/>
    </source>
</evidence>
<keyword evidence="13" id="KW-1185">Reference proteome</keyword>
<dbReference type="InterPro" id="IPR036236">
    <property type="entry name" value="Znf_C2H2_sf"/>
</dbReference>
<dbReference type="FunFam" id="3.30.160.60:FF:000892">
    <property type="entry name" value="zinc finger and BTB domain-containing protein 3"/>
    <property type="match status" value="1"/>
</dbReference>
<comment type="subcellular location">
    <subcellularLocation>
        <location evidence="1">Nucleus</location>
    </subcellularLocation>
</comment>
<evidence type="ECO:0000256" key="3">
    <source>
        <dbReference type="ARBA" id="ARBA00022737"/>
    </source>
</evidence>
<evidence type="ECO:0000256" key="8">
    <source>
        <dbReference type="ARBA" id="ARBA00079234"/>
    </source>
</evidence>
<accession>A0A672JZ70</accession>
<evidence type="ECO:0000313" key="13">
    <source>
        <dbReference type="Proteomes" id="UP000472262"/>
    </source>
</evidence>
<proteinExistence type="predicted"/>
<reference evidence="12" key="1">
    <citation type="submission" date="2025-08" db="UniProtKB">
        <authorList>
            <consortium name="Ensembl"/>
        </authorList>
    </citation>
    <scope>IDENTIFICATION</scope>
</reference>
<name>A0A672JZ70_SINGR</name>
<evidence type="ECO:0000256" key="9">
    <source>
        <dbReference type="PROSITE-ProRule" id="PRU00042"/>
    </source>
</evidence>
<dbReference type="InterPro" id="IPR013087">
    <property type="entry name" value="Znf_C2H2_type"/>
</dbReference>
<keyword evidence="3" id="KW-0677">Repeat</keyword>
<feature type="compositionally biased region" description="Basic and acidic residues" evidence="10">
    <location>
        <begin position="215"/>
        <end position="228"/>
    </location>
</feature>
<dbReference type="SUPFAM" id="SSF57667">
    <property type="entry name" value="beta-beta-alpha zinc fingers"/>
    <property type="match status" value="2"/>
</dbReference>
<dbReference type="Pfam" id="PF00096">
    <property type="entry name" value="zf-C2H2"/>
    <property type="match status" value="2"/>
</dbReference>
<evidence type="ECO:0000259" key="11">
    <source>
        <dbReference type="PROSITE" id="PS50157"/>
    </source>
</evidence>
<dbReference type="SMART" id="SM00355">
    <property type="entry name" value="ZnF_C2H2"/>
    <property type="match status" value="4"/>
</dbReference>
<protein>
    <recommendedName>
        <fullName evidence="7">Zinc finger and BTB domain-containing protein 18</fullName>
    </recommendedName>
    <alternativeName>
        <fullName evidence="8">Zinc finger protein 238</fullName>
    </alternativeName>
</protein>
<evidence type="ECO:0000256" key="7">
    <source>
        <dbReference type="ARBA" id="ARBA00070991"/>
    </source>
</evidence>
<dbReference type="Proteomes" id="UP000472262">
    <property type="component" value="Unassembled WGS sequence"/>
</dbReference>
<feature type="region of interest" description="Disordered" evidence="10">
    <location>
        <begin position="192"/>
        <end position="242"/>
    </location>
</feature>
<dbReference type="PROSITE" id="PS50157">
    <property type="entry name" value="ZINC_FINGER_C2H2_2"/>
    <property type="match status" value="4"/>
</dbReference>
<evidence type="ECO:0000256" key="4">
    <source>
        <dbReference type="ARBA" id="ARBA00022771"/>
    </source>
</evidence>
<dbReference type="FunFam" id="3.30.160.60:FF:000220">
    <property type="entry name" value="Zinc finger and BTB domain-containing protein 18"/>
    <property type="match status" value="1"/>
</dbReference>
<dbReference type="InParanoid" id="A0A672JZ70"/>
<dbReference type="PANTHER" id="PTHR24394">
    <property type="entry name" value="ZINC FINGER PROTEIN"/>
    <property type="match status" value="1"/>
</dbReference>
<keyword evidence="2" id="KW-0479">Metal-binding</keyword>
<gene>
    <name evidence="12" type="primary">zbtb42</name>
</gene>
<keyword evidence="5" id="KW-0862">Zinc</keyword>
<evidence type="ECO:0000256" key="10">
    <source>
        <dbReference type="SAM" id="MobiDB-lite"/>
    </source>
</evidence>
<dbReference type="GO" id="GO:0008270">
    <property type="term" value="F:zinc ion binding"/>
    <property type="evidence" value="ECO:0007669"/>
    <property type="project" value="UniProtKB-KW"/>
</dbReference>
<dbReference type="PANTHER" id="PTHR24394:SF20">
    <property type="entry name" value="ZINC FINGER AND BTB DOMAIN-CONTAINING PROTEIN 42"/>
    <property type="match status" value="1"/>
</dbReference>
<feature type="domain" description="C2H2-type" evidence="11">
    <location>
        <begin position="253"/>
        <end position="280"/>
    </location>
</feature>
<evidence type="ECO:0000313" key="12">
    <source>
        <dbReference type="Ensembl" id="ENSSGRP00000001865.1"/>
    </source>
</evidence>
<feature type="domain" description="C2H2-type" evidence="11">
    <location>
        <begin position="293"/>
        <end position="320"/>
    </location>
</feature>
<feature type="domain" description="C2H2-type" evidence="11">
    <location>
        <begin position="321"/>
        <end position="348"/>
    </location>
</feature>
<evidence type="ECO:0000256" key="1">
    <source>
        <dbReference type="ARBA" id="ARBA00004123"/>
    </source>
</evidence>
<dbReference type="AlphaFoldDB" id="A0A672JZ70"/>
<dbReference type="Pfam" id="PF13894">
    <property type="entry name" value="zf-C2H2_4"/>
    <property type="match status" value="1"/>
</dbReference>
<evidence type="ECO:0000256" key="6">
    <source>
        <dbReference type="ARBA" id="ARBA00023242"/>
    </source>
</evidence>
<evidence type="ECO:0000256" key="5">
    <source>
        <dbReference type="ARBA" id="ARBA00022833"/>
    </source>
</evidence>
<reference evidence="12" key="2">
    <citation type="submission" date="2025-09" db="UniProtKB">
        <authorList>
            <consortium name="Ensembl"/>
        </authorList>
    </citation>
    <scope>IDENTIFICATION</scope>
</reference>
<dbReference type="PROSITE" id="PS00028">
    <property type="entry name" value="ZINC_FINGER_C2H2_1"/>
    <property type="match status" value="4"/>
</dbReference>
<dbReference type="GO" id="GO:0000981">
    <property type="term" value="F:DNA-binding transcription factor activity, RNA polymerase II-specific"/>
    <property type="evidence" value="ECO:0007669"/>
    <property type="project" value="TreeGrafter"/>
</dbReference>
<feature type="domain" description="C2H2-type" evidence="11">
    <location>
        <begin position="349"/>
        <end position="377"/>
    </location>
</feature>
<sequence length="382" mass="42528">KADIATCAKILQPPKHKKKKNFILTCMHLADAFIQSNKYFFLLSLSLSLYIHIYTYIYIYYVLAAASYLHMYDIVKVCKGKLKDKEVCEAVNDTDCGGQKANGHPDGSPDLVGVNYVSAEAEACVRTAGKTKADVSSSAVPVSQRSRVSDDTDRALDLSFKPLSSRDAFHPSYVSGQLALDSQQQGTEPLVKDEHDLLPETSLLPPDDDLMEEESGLRVRSEHHLRDSEGEDEDDLASSDISTSSGVHLPQVCMCPLCSKVFPSAHVLQLHLSSHFKEKDGIRSKLSPDGSVPTCSQCGKTFSCMYTLKRHERTHSGEKPYTCGQCGKSFQYSHNLSRHAVVHTREKPHACKWCERRFTQSGDLYRHIRKFHCGLVKTLAIG</sequence>